<evidence type="ECO:0000256" key="3">
    <source>
        <dbReference type="ARBA" id="ARBA00029879"/>
    </source>
</evidence>
<dbReference type="SUPFAM" id="SSF50978">
    <property type="entry name" value="WD40 repeat-like"/>
    <property type="match status" value="1"/>
</dbReference>
<dbReference type="WBParaSite" id="ACRNAN_Path_782.g2951.t2">
    <property type="protein sequence ID" value="ACRNAN_Path_782.g2951.t2"/>
    <property type="gene ID" value="ACRNAN_Path_782.g2951"/>
</dbReference>
<organism evidence="6 7">
    <name type="scientific">Acrobeloides nanus</name>
    <dbReference type="NCBI Taxonomy" id="290746"/>
    <lineage>
        <taxon>Eukaryota</taxon>
        <taxon>Metazoa</taxon>
        <taxon>Ecdysozoa</taxon>
        <taxon>Nematoda</taxon>
        <taxon>Chromadorea</taxon>
        <taxon>Rhabditida</taxon>
        <taxon>Tylenchina</taxon>
        <taxon>Cephalobomorpha</taxon>
        <taxon>Cephaloboidea</taxon>
        <taxon>Cephalobidae</taxon>
        <taxon>Acrobeloides</taxon>
    </lineage>
</organism>
<dbReference type="Pfam" id="PF25440">
    <property type="entry name" value="Beta-prop_RIC1_2nd"/>
    <property type="match status" value="1"/>
</dbReference>
<keyword evidence="2" id="KW-0472">Membrane</keyword>
<dbReference type="InterPro" id="IPR040096">
    <property type="entry name" value="Ric1"/>
</dbReference>
<dbReference type="InterPro" id="IPR036322">
    <property type="entry name" value="WD40_repeat_dom_sf"/>
</dbReference>
<sequence length="1312" mass="149513">MFLPDSCDFRFSIPINEPVQYISGNREKSIFIVATDSTLFVYLANPHLLICTYKRDAEETSERGEYRKVYWRHDSSSICVTTSKHCVYIYTIETSEDSDVFNLHDPYNSDYGRISQEFFLKQKRPKISLYLAVVAKLESFSTCVASLKDELFVCLRDGWVHRLSWTGEVLQDLSFNIRNVPFSTDQLHAKSTKLTGLSVHVADIVYCPLIGGLCCVLSDGRAGLFISSSHRFQPQNVAAVWALGLKDAVCCAANHKFRLIYFGCRNGDIAAYHLDDTNGSLVQTYRVSLSIKNSREYLAKLGPVHQIQCISQGYVFAVIWKLREASPFQYQNGSLSNGNLEALEKQASSEASANPPPVVAIFSPFGIQWWCSLEDASDRPAFRDISYNCIEWGPEGFQLWAGSDESVTLTHLVRSIYINQPSAEYHDRVIMVGADKVMLSPQRRLEKLATAPYCVWNTFRIPYEYISLNWPIRFVGIDDECARIIAVAGNRGFAYYSLKSSKWKLFRNEAQEQALLVTGGVAVFNDFIVVTGCDMENDEENVFIYSCNQQLESSSATKFPVSQRIMMMNLRDDHMLTFDVAATISIFILKQIKNPKNPDIYDCQIERCAEIRINEMLPHPTCVISTQLTSLNYHSEASFFCHGMDSLLVNVSGHLLLLSPFNKENAESDDDSHFQLHQPMLIASQVERVWLQPGHRDIPHLNKAVWINSGIRKMKVWLPLFHSGNMSSTSQESAKNFIARRIMLPIELNVYPIAIDEDCLACGVESLPSSTTSKSEELVPILVHNVTRNNEVFIHRLLRQLLKRNLGIYALEIASTCRQLPYFGHILELLLHDVLDEEATSSEPIPDPLLPRVVAFIHEFPEYLQTIVHCARKTELAFWNLLFSVSHHPRELFKMCLKEDQLDTATSCLIILQSMESTVASVQHATRLLEEALNKRRWLIARDIVRFLRSIDGTELDEVPESPLYQKLIPKGNKPLHVLSDSASDDYNLVFNSISVDTHASRTQHKQSISQQSSYSPNNPGPLEKHRGSISPLASTDQDFSGVSIPIHLLQILERHAGVLLEDYALRDLGAFASHLDFDLTQFFSRFDGAFSYESDQFPIILMKLHSQFKWPYPVVGDVIDRLIQKFQQADMTPSASEDEFFVVRRNPKSENKLPRREERHSSKPTFEWKVFEKLCAKSQNKRMQTNETELTFMLEWLSKSTAIEWIYMLSLMYRDLNILYNLLKDFPSQQRMNTFLKKVTAGTEKLLDWAIDSCPAYVSIIQLFMNFLDHLKDMQKFRKISNSTSTPSSTIQRPNGLVVNGNVNGIQHAPN</sequence>
<comment type="subcellular location">
    <subcellularLocation>
        <location evidence="1">Membrane</location>
    </subcellularLocation>
</comment>
<dbReference type="Proteomes" id="UP000887540">
    <property type="component" value="Unplaced"/>
</dbReference>
<accession>A0A914CBA4</accession>
<evidence type="ECO:0000256" key="2">
    <source>
        <dbReference type="ARBA" id="ARBA00023136"/>
    </source>
</evidence>
<evidence type="ECO:0000313" key="7">
    <source>
        <dbReference type="WBParaSite" id="ACRNAN_Path_782.g2951.t2"/>
    </source>
</evidence>
<dbReference type="PANTHER" id="PTHR22746">
    <property type="entry name" value="RAB6A-GEF COMPLEX PARTNER PROTEIN 1"/>
    <property type="match status" value="1"/>
</dbReference>
<dbReference type="GO" id="GO:0006886">
    <property type="term" value="P:intracellular protein transport"/>
    <property type="evidence" value="ECO:0007669"/>
    <property type="project" value="InterPro"/>
</dbReference>
<dbReference type="Pfam" id="PF07064">
    <property type="entry name" value="RIC1"/>
    <property type="match status" value="1"/>
</dbReference>
<reference evidence="7" key="1">
    <citation type="submission" date="2022-11" db="UniProtKB">
        <authorList>
            <consortium name="WormBaseParasite"/>
        </authorList>
    </citation>
    <scope>IDENTIFICATION</scope>
</reference>
<feature type="domain" description="RIC1 C-terminal alpha solenoid region" evidence="5">
    <location>
        <begin position="795"/>
        <end position="954"/>
    </location>
</feature>
<proteinExistence type="predicted"/>
<feature type="region of interest" description="Disordered" evidence="4">
    <location>
        <begin position="1002"/>
        <end position="1031"/>
    </location>
</feature>
<evidence type="ECO:0000256" key="1">
    <source>
        <dbReference type="ARBA" id="ARBA00004370"/>
    </source>
</evidence>
<protein>
    <recommendedName>
        <fullName evidence="3">Protein RIC1 homolog</fullName>
    </recommendedName>
</protein>
<dbReference type="GO" id="GO:0005829">
    <property type="term" value="C:cytosol"/>
    <property type="evidence" value="ECO:0007669"/>
    <property type="project" value="TreeGrafter"/>
</dbReference>
<dbReference type="PANTHER" id="PTHR22746:SF10">
    <property type="entry name" value="GUANINE NUCLEOTIDE EXCHANGE FACTOR SUBUNIT RIC1"/>
    <property type="match status" value="1"/>
</dbReference>
<feature type="compositionally biased region" description="Polar residues" evidence="4">
    <location>
        <begin position="1006"/>
        <end position="1018"/>
    </location>
</feature>
<dbReference type="InterPro" id="IPR009771">
    <property type="entry name" value="RIC1_C"/>
</dbReference>
<dbReference type="GO" id="GO:0034066">
    <property type="term" value="C:Ric1-Rgp1 guanyl-nucleotide exchange factor complex"/>
    <property type="evidence" value="ECO:0007669"/>
    <property type="project" value="InterPro"/>
</dbReference>
<name>A0A914CBA4_9BILA</name>
<dbReference type="GO" id="GO:0000139">
    <property type="term" value="C:Golgi membrane"/>
    <property type="evidence" value="ECO:0007669"/>
    <property type="project" value="TreeGrafter"/>
</dbReference>
<evidence type="ECO:0000313" key="6">
    <source>
        <dbReference type="Proteomes" id="UP000887540"/>
    </source>
</evidence>
<evidence type="ECO:0000256" key="4">
    <source>
        <dbReference type="SAM" id="MobiDB-lite"/>
    </source>
</evidence>
<dbReference type="GO" id="GO:0042147">
    <property type="term" value="P:retrograde transport, endosome to Golgi"/>
    <property type="evidence" value="ECO:0007669"/>
    <property type="project" value="TreeGrafter"/>
</dbReference>
<evidence type="ECO:0000259" key="5">
    <source>
        <dbReference type="Pfam" id="PF07064"/>
    </source>
</evidence>
<keyword evidence="6" id="KW-1185">Reference proteome</keyword>